<dbReference type="GO" id="GO:0005770">
    <property type="term" value="C:late endosome"/>
    <property type="evidence" value="ECO:0007669"/>
    <property type="project" value="UniProtKB-SubCell"/>
</dbReference>
<keyword evidence="5" id="KW-0472">Membrane</keyword>
<accession>F2UCC6</accession>
<proteinExistence type="predicted"/>
<dbReference type="InterPro" id="IPR036770">
    <property type="entry name" value="Ankyrin_rpt-contain_sf"/>
</dbReference>
<dbReference type="Proteomes" id="UP000007799">
    <property type="component" value="Unassembled WGS sequence"/>
</dbReference>
<sequence>MSDKSLLLHRLVWANQHDRLAHTLASQQLDLEEKDNYGRTPLRLAVCLQHTECAQHLLEAGADVTTQDKEGWTAVHDATACGNGNLLAAILLNRQYWLQSVSEHSVPQLLTILDDAPDFSVDLKWNFSSWVPFLSGLCPDDTVHIHKRGMRVRMDMTLLGFENMRWIRGNRTIILKATPRSDDGRNVDVDIINVDHDTRTCFIETVQDLAGATDTPASADSPGFRQELRSRLDSPVTTTVMNHEQVSFHRAKAGVWGFQRDRVDTIGGYECSVFGTSGIEFITKQRVEHLPKSHPARKKAKASVMSRLVNIGDEEEEDDDDHGEQDGATGAKGDGSDGDDGGSRGGIFSWLVSRSKQSDDEEDENEDGDDDDDDDDDDDYGHDEETALVRDDGATTASSAKKTKAGATKKKWNEVLSFDEYNTGTLHKDKLGALAHAVGAPAKRLRKCCHRQEHVDVLSLTRAQRTQRQKFKPMLWMCDRFPLSLQEQILPVFELLAPTNHHIAKLRDFISLRLPGGFPVQIELPLYRVLTGRATFEHFSSQPPDEELFAVPAGYRVLSEGDVGGSSEEAALARALQQGLHGGVDATNDYVYEADLQRAIAESLATSSSQQHVGDGETAASDIVTDAEVHDPDLAAAIRASLMMEQQQQQQQQHAGDEGDVDTDHHQQQQRPPDVSAVSGDEDAMLRLALERSMLETQSATAGQSRQEREQQEQDELERVLALSLHDK</sequence>
<comment type="subcellular location">
    <subcellularLocation>
        <location evidence="1">Cell membrane</location>
    </subcellularLocation>
    <subcellularLocation>
        <location evidence="2">Late endosome</location>
    </subcellularLocation>
</comment>
<dbReference type="PROSITE" id="PS50297">
    <property type="entry name" value="ANK_REP_REGION"/>
    <property type="match status" value="1"/>
</dbReference>
<evidence type="ECO:0000256" key="5">
    <source>
        <dbReference type="ARBA" id="ARBA00023136"/>
    </source>
</evidence>
<dbReference type="Pfam" id="PF11904">
    <property type="entry name" value="ANKRD13_C"/>
    <property type="match status" value="1"/>
</dbReference>
<organism evidence="11">
    <name type="scientific">Salpingoeca rosetta (strain ATCC 50818 / BSB-021)</name>
    <dbReference type="NCBI Taxonomy" id="946362"/>
    <lineage>
        <taxon>Eukaryota</taxon>
        <taxon>Choanoflagellata</taxon>
        <taxon>Craspedida</taxon>
        <taxon>Salpingoecidae</taxon>
        <taxon>Salpingoeca</taxon>
    </lineage>
</organism>
<dbReference type="InterPro" id="IPR021832">
    <property type="entry name" value="ANKRD13"/>
</dbReference>
<dbReference type="SUPFAM" id="SSF48403">
    <property type="entry name" value="Ankyrin repeat"/>
    <property type="match status" value="1"/>
</dbReference>
<dbReference type="AlphaFoldDB" id="F2UCC6"/>
<keyword evidence="7" id="KW-0040">ANK repeat</keyword>
<dbReference type="PROSITE" id="PS50088">
    <property type="entry name" value="ANK_REPEAT"/>
    <property type="match status" value="1"/>
</dbReference>
<protein>
    <recommendedName>
        <fullName evidence="9">Ankyrin repeat domain-containing protein</fullName>
    </recommendedName>
</protein>
<dbReference type="OrthoDB" id="1585644at2759"/>
<dbReference type="PANTHER" id="PTHR12447">
    <property type="entry name" value="ANKYRIN REPEAT DOMAIN-CONTAINING PROTEIN 13"/>
    <property type="match status" value="1"/>
</dbReference>
<dbReference type="KEGG" id="sre:PTSG_06243"/>
<keyword evidence="4" id="KW-0677">Repeat</keyword>
<keyword evidence="11" id="KW-1185">Reference proteome</keyword>
<name>F2UCC6_SALR5</name>
<evidence type="ECO:0000313" key="10">
    <source>
        <dbReference type="EMBL" id="EGD74233.1"/>
    </source>
</evidence>
<evidence type="ECO:0000256" key="3">
    <source>
        <dbReference type="ARBA" id="ARBA00022475"/>
    </source>
</evidence>
<dbReference type="RefSeq" id="XP_004993133.1">
    <property type="nucleotide sequence ID" value="XM_004993076.1"/>
</dbReference>
<dbReference type="InterPro" id="IPR002110">
    <property type="entry name" value="Ankyrin_rpt"/>
</dbReference>
<dbReference type="Gene3D" id="1.25.40.20">
    <property type="entry name" value="Ankyrin repeat-containing domain"/>
    <property type="match status" value="1"/>
</dbReference>
<feature type="compositionally biased region" description="Acidic residues" evidence="8">
    <location>
        <begin position="313"/>
        <end position="323"/>
    </location>
</feature>
<dbReference type="SMART" id="SM00248">
    <property type="entry name" value="ANK"/>
    <property type="match status" value="2"/>
</dbReference>
<dbReference type="FunCoup" id="F2UCC6">
    <property type="interactions" value="1391"/>
</dbReference>
<dbReference type="Gene3D" id="6.10.140.100">
    <property type="match status" value="1"/>
</dbReference>
<dbReference type="SMART" id="SM00726">
    <property type="entry name" value="UIM"/>
    <property type="match status" value="4"/>
</dbReference>
<keyword evidence="3" id="KW-1003">Cell membrane</keyword>
<feature type="compositionally biased region" description="Basic and acidic residues" evidence="8">
    <location>
        <begin position="383"/>
        <end position="393"/>
    </location>
</feature>
<feature type="domain" description="Ankyrin repeat" evidence="9">
    <location>
        <begin position="153"/>
        <end position="550"/>
    </location>
</feature>
<evidence type="ECO:0000259" key="9">
    <source>
        <dbReference type="Pfam" id="PF11904"/>
    </source>
</evidence>
<feature type="region of interest" description="Disordered" evidence="8">
    <location>
        <begin position="313"/>
        <end position="406"/>
    </location>
</feature>
<feature type="compositionally biased region" description="Acidic residues" evidence="8">
    <location>
        <begin position="359"/>
        <end position="382"/>
    </location>
</feature>
<evidence type="ECO:0000256" key="2">
    <source>
        <dbReference type="ARBA" id="ARBA00004603"/>
    </source>
</evidence>
<reference evidence="10" key="1">
    <citation type="submission" date="2009-08" db="EMBL/GenBank/DDBJ databases">
        <title>Annotation of Salpingoeca rosetta.</title>
        <authorList>
            <consortium name="The Broad Institute Genome Sequencing Platform"/>
            <person name="Russ C."/>
            <person name="Cuomo C."/>
            <person name="Burger G."/>
            <person name="Gray M.W."/>
            <person name="Holland P.W.H."/>
            <person name="King N."/>
            <person name="Lang F.B.F."/>
            <person name="Roger A.J."/>
            <person name="Ruiz-Trillo I."/>
            <person name="Young S.K."/>
            <person name="Zeng Q."/>
            <person name="Gargeya S."/>
            <person name="Alvarado L."/>
            <person name="Berlin A."/>
            <person name="Chapman S.B."/>
            <person name="Chen Z."/>
            <person name="Freedman E."/>
            <person name="Gellesch M."/>
            <person name="Goldberg J."/>
            <person name="Griggs A."/>
            <person name="Gujja S."/>
            <person name="Heilman E."/>
            <person name="Heiman D."/>
            <person name="Howarth C."/>
            <person name="Mehta T."/>
            <person name="Neiman D."/>
            <person name="Pearson M."/>
            <person name="Roberts A."/>
            <person name="Saif S."/>
            <person name="Shea T."/>
            <person name="Shenoy N."/>
            <person name="Sisk P."/>
            <person name="Stolte C."/>
            <person name="Sykes S."/>
            <person name="White J."/>
            <person name="Yandava C."/>
            <person name="Haas B."/>
            <person name="Nusbaum C."/>
            <person name="Birren B."/>
        </authorList>
    </citation>
    <scope>NUCLEOTIDE SEQUENCE [LARGE SCALE GENOMIC DNA]</scope>
    <source>
        <strain evidence="10">ATCC 50818</strain>
    </source>
</reference>
<feature type="region of interest" description="Disordered" evidence="8">
    <location>
        <begin position="643"/>
        <end position="728"/>
    </location>
</feature>
<dbReference type="Pfam" id="PF12796">
    <property type="entry name" value="Ank_2"/>
    <property type="match status" value="1"/>
</dbReference>
<dbReference type="PANTHER" id="PTHR12447:SF31">
    <property type="entry name" value="LD31969P"/>
    <property type="match status" value="1"/>
</dbReference>
<evidence type="ECO:0000256" key="4">
    <source>
        <dbReference type="ARBA" id="ARBA00022737"/>
    </source>
</evidence>
<dbReference type="EMBL" id="GL832968">
    <property type="protein sequence ID" value="EGD74233.1"/>
    <property type="molecule type" value="Genomic_DNA"/>
</dbReference>
<evidence type="ECO:0000313" key="11">
    <source>
        <dbReference type="Proteomes" id="UP000007799"/>
    </source>
</evidence>
<dbReference type="InterPro" id="IPR055285">
    <property type="entry name" value="ANKRD13_C"/>
</dbReference>
<gene>
    <name evidence="10" type="ORF">PTSG_06243</name>
</gene>
<dbReference type="GeneID" id="16073708"/>
<feature type="repeat" description="ANK" evidence="7">
    <location>
        <begin position="37"/>
        <end position="69"/>
    </location>
</feature>
<dbReference type="InParanoid" id="F2UCC6"/>
<dbReference type="InterPro" id="IPR003903">
    <property type="entry name" value="UIM_dom"/>
</dbReference>
<dbReference type="OMA" id="NYPLHWL"/>
<evidence type="ECO:0000256" key="7">
    <source>
        <dbReference type="PROSITE-ProRule" id="PRU00023"/>
    </source>
</evidence>
<evidence type="ECO:0000256" key="6">
    <source>
        <dbReference type="ARBA" id="ARBA00024956"/>
    </source>
</evidence>
<evidence type="ECO:0000256" key="1">
    <source>
        <dbReference type="ARBA" id="ARBA00004236"/>
    </source>
</evidence>
<dbReference type="eggNOG" id="KOG0522">
    <property type="taxonomic scope" value="Eukaryota"/>
</dbReference>
<dbReference type="GO" id="GO:0005886">
    <property type="term" value="C:plasma membrane"/>
    <property type="evidence" value="ECO:0007669"/>
    <property type="project" value="UniProtKB-SubCell"/>
</dbReference>
<evidence type="ECO:0000256" key="8">
    <source>
        <dbReference type="SAM" id="MobiDB-lite"/>
    </source>
</evidence>
<comment type="function">
    <text evidence="6">Ubiquitin-binding protein that specifically recognizes and binds 'Lys-63'-linked ubiquitin. Does not bind 'Lys-48'-linked ubiquitin. Positively regulates the internalization of ligand-activated EGFR by binding to the Ub moiety of ubiquitinated EGFR at the cell membrane.</text>
</comment>